<dbReference type="AlphaFoldDB" id="A0A8S1QPY9"/>
<keyword evidence="2" id="KW-1185">Reference proteome</keyword>
<gene>
    <name evidence="1" type="ORF">PPRIM_AZ9-3.1.T1830003</name>
</gene>
<reference evidence="1" key="1">
    <citation type="submission" date="2021-01" db="EMBL/GenBank/DDBJ databases">
        <authorList>
            <consortium name="Genoscope - CEA"/>
            <person name="William W."/>
        </authorList>
    </citation>
    <scope>NUCLEOTIDE SEQUENCE</scope>
</reference>
<name>A0A8S1QPY9_PARPR</name>
<dbReference type="Proteomes" id="UP000688137">
    <property type="component" value="Unassembled WGS sequence"/>
</dbReference>
<sequence length="64" mass="7279">MSIYDLLECQSKRWLVYQKTFVEISINSVSQVGSSMMKINKTLENQINESSKCTDCSAKANLEI</sequence>
<proteinExistence type="predicted"/>
<evidence type="ECO:0000313" key="1">
    <source>
        <dbReference type="EMBL" id="CAD8116885.1"/>
    </source>
</evidence>
<dbReference type="EMBL" id="CAJJDM010000192">
    <property type="protein sequence ID" value="CAD8116885.1"/>
    <property type="molecule type" value="Genomic_DNA"/>
</dbReference>
<evidence type="ECO:0000313" key="2">
    <source>
        <dbReference type="Proteomes" id="UP000688137"/>
    </source>
</evidence>
<comment type="caution">
    <text evidence="1">The sequence shown here is derived from an EMBL/GenBank/DDBJ whole genome shotgun (WGS) entry which is preliminary data.</text>
</comment>
<accession>A0A8S1QPY9</accession>
<protein>
    <submittedName>
        <fullName evidence="1">Uncharacterized protein</fullName>
    </submittedName>
</protein>
<organism evidence="1 2">
    <name type="scientific">Paramecium primaurelia</name>
    <dbReference type="NCBI Taxonomy" id="5886"/>
    <lineage>
        <taxon>Eukaryota</taxon>
        <taxon>Sar</taxon>
        <taxon>Alveolata</taxon>
        <taxon>Ciliophora</taxon>
        <taxon>Intramacronucleata</taxon>
        <taxon>Oligohymenophorea</taxon>
        <taxon>Peniculida</taxon>
        <taxon>Parameciidae</taxon>
        <taxon>Paramecium</taxon>
    </lineage>
</organism>